<dbReference type="EMBL" id="CP101497">
    <property type="protein sequence ID" value="UTT61942.1"/>
    <property type="molecule type" value="Genomic_DNA"/>
</dbReference>
<dbReference type="Pfam" id="PF07987">
    <property type="entry name" value="DUF1775"/>
    <property type="match status" value="1"/>
</dbReference>
<feature type="transmembrane region" description="Helical" evidence="1">
    <location>
        <begin position="200"/>
        <end position="222"/>
    </location>
</feature>
<keyword evidence="2" id="KW-0732">Signal</keyword>
<feature type="domain" description="YncI copper-binding" evidence="3">
    <location>
        <begin position="28"/>
        <end position="157"/>
    </location>
</feature>
<reference evidence="4" key="1">
    <citation type="submission" date="2022-07" db="EMBL/GenBank/DDBJ databases">
        <title>Taxonomic analysis of Microcella humidisoli nov. sp., isolated from riverside soil.</title>
        <authorList>
            <person name="Molina K.M."/>
            <person name="Kim S.B."/>
        </authorList>
    </citation>
    <scope>NUCLEOTIDE SEQUENCE</scope>
    <source>
        <strain evidence="4">MMS21-STM10</strain>
    </source>
</reference>
<evidence type="ECO:0000313" key="5">
    <source>
        <dbReference type="Proteomes" id="UP001060039"/>
    </source>
</evidence>
<dbReference type="CDD" id="cd08545">
    <property type="entry name" value="YcnI_like"/>
    <property type="match status" value="1"/>
</dbReference>
<evidence type="ECO:0000256" key="2">
    <source>
        <dbReference type="SAM" id="SignalP"/>
    </source>
</evidence>
<feature type="chain" id="PRO_5045582873" evidence="2">
    <location>
        <begin position="28"/>
        <end position="231"/>
    </location>
</feature>
<feature type="signal peptide" evidence="2">
    <location>
        <begin position="1"/>
        <end position="27"/>
    </location>
</feature>
<name>A0ABY5FUZ8_9MICO</name>
<keyword evidence="1" id="KW-0812">Transmembrane</keyword>
<keyword evidence="1" id="KW-1133">Transmembrane helix</keyword>
<evidence type="ECO:0000259" key="3">
    <source>
        <dbReference type="Pfam" id="PF07987"/>
    </source>
</evidence>
<dbReference type="Gene3D" id="2.60.40.2230">
    <property type="entry name" value="Uncharacterised protein YcnI-like PF07987, DUF1775"/>
    <property type="match status" value="1"/>
</dbReference>
<keyword evidence="5" id="KW-1185">Reference proteome</keyword>
<gene>
    <name evidence="4" type="ORF">NNL39_09710</name>
</gene>
<keyword evidence="1" id="KW-0472">Membrane</keyword>
<accession>A0ABY5FUZ8</accession>
<dbReference type="Proteomes" id="UP001060039">
    <property type="component" value="Chromosome"/>
</dbReference>
<dbReference type="InterPro" id="IPR012533">
    <property type="entry name" value="YcnI-copper_dom"/>
</dbReference>
<sequence length="231" mass="23183">MNNRTRITAALLAGSALALAVPTSALAHVSATASSTAAGSYTVVTFAVPHGCDGSPTQVVTIDLPETIVSVTPTVNPSWSVETARVPLAEPIESVHGGDPITDRVGQVVYTSTTGGLTDGLRDTFALSLQLPAGEVGDVVEFPVTQTCTEGSVTWTGDDVPSVTLTAAVDETHGGVSHSDSTPADVAAASAAVGATNVDLVARTLGILGIVVGIIGVTAAIISRRSARARS</sequence>
<organism evidence="4 5">
    <name type="scientific">Microcella humidisoli</name>
    <dbReference type="NCBI Taxonomy" id="2963406"/>
    <lineage>
        <taxon>Bacteria</taxon>
        <taxon>Bacillati</taxon>
        <taxon>Actinomycetota</taxon>
        <taxon>Actinomycetes</taxon>
        <taxon>Micrococcales</taxon>
        <taxon>Microbacteriaceae</taxon>
        <taxon>Microcella</taxon>
    </lineage>
</organism>
<evidence type="ECO:0000313" key="4">
    <source>
        <dbReference type="EMBL" id="UTT61942.1"/>
    </source>
</evidence>
<evidence type="ECO:0000256" key="1">
    <source>
        <dbReference type="SAM" id="Phobius"/>
    </source>
</evidence>
<dbReference type="InterPro" id="IPR038507">
    <property type="entry name" value="YcnI-like_sf"/>
</dbReference>
<dbReference type="RefSeq" id="WP_255159083.1">
    <property type="nucleotide sequence ID" value="NZ_CP101497.1"/>
</dbReference>
<proteinExistence type="predicted"/>
<protein>
    <submittedName>
        <fullName evidence="4">YcnI family protein</fullName>
    </submittedName>
</protein>